<dbReference type="InterPro" id="IPR042221">
    <property type="entry name" value="Leu/Phe-tRNA_Trfase_N"/>
</dbReference>
<evidence type="ECO:0000256" key="2">
    <source>
        <dbReference type="ARBA" id="ARBA00022679"/>
    </source>
</evidence>
<comment type="caution">
    <text evidence="5">The sequence shown here is derived from an EMBL/GenBank/DDBJ whole genome shotgun (WGS) entry which is preliminary data.</text>
</comment>
<name>A0ABT3TIL1_9GAMM</name>
<dbReference type="InterPro" id="IPR042203">
    <property type="entry name" value="Leu/Phe-tRNA_Trfase_C"/>
</dbReference>
<dbReference type="PANTHER" id="PTHR30098">
    <property type="entry name" value="LEUCYL/PHENYLALANYL-TRNA--PROTEIN TRANSFERASE"/>
    <property type="match status" value="1"/>
</dbReference>
<sequence>MVRVKRIDRDSLDFPATAEALNYPNGLLAVGGDLSRQRLVNAYRQGIFPWYEDPQPIMWWSPDPRSVLFPNEMKISRSLRKAMRSSDFRITTDRAFHQVISHCAGPRQESSTTWITNAMGRAYMELHREGFAHSFEVWDAQDTLVGGFYGVALGRVFFGESMFSLASNASKMALTAAVKFMTTLGVEIIDCQVESDHLNSLGARNISRMEFEEFLSESTVNAGVATEVWRLDVQAREVV</sequence>
<evidence type="ECO:0000313" key="5">
    <source>
        <dbReference type="EMBL" id="MCX2981239.1"/>
    </source>
</evidence>
<comment type="function">
    <text evidence="4">Functions in the N-end rule pathway of protein degradation where it conjugates Leu, Phe and, less efficiently, Met from aminoacyl-tRNAs to the N-termini of proteins containing an N-terminal arginine or lysine.</text>
</comment>
<dbReference type="Pfam" id="PF03588">
    <property type="entry name" value="Leu_Phe_trans"/>
    <property type="match status" value="1"/>
</dbReference>
<evidence type="ECO:0000313" key="6">
    <source>
        <dbReference type="Proteomes" id="UP001143362"/>
    </source>
</evidence>
<comment type="catalytic activity">
    <reaction evidence="4">
        <text>L-phenylalanyl-tRNA(Phe) + an N-terminal L-alpha-aminoacyl-[protein] = an N-terminal L-phenylalanyl-L-alpha-aminoacyl-[protein] + tRNA(Phe)</text>
        <dbReference type="Rhea" id="RHEA:43632"/>
        <dbReference type="Rhea" id="RHEA-COMP:9668"/>
        <dbReference type="Rhea" id="RHEA-COMP:9699"/>
        <dbReference type="Rhea" id="RHEA-COMP:10636"/>
        <dbReference type="Rhea" id="RHEA-COMP:10637"/>
        <dbReference type="ChEBI" id="CHEBI:78442"/>
        <dbReference type="ChEBI" id="CHEBI:78531"/>
        <dbReference type="ChEBI" id="CHEBI:78597"/>
        <dbReference type="ChEBI" id="CHEBI:83561"/>
        <dbReference type="EC" id="2.3.2.6"/>
    </reaction>
</comment>
<dbReference type="NCBIfam" id="TIGR00667">
    <property type="entry name" value="aat"/>
    <property type="match status" value="1"/>
</dbReference>
<keyword evidence="2 4" id="KW-0808">Transferase</keyword>
<dbReference type="Proteomes" id="UP001143362">
    <property type="component" value="Unassembled WGS sequence"/>
</dbReference>
<organism evidence="5 6">
    <name type="scientific">Candidatus Litorirhabdus singularis</name>
    <dbReference type="NCBI Taxonomy" id="2518993"/>
    <lineage>
        <taxon>Bacteria</taxon>
        <taxon>Pseudomonadati</taxon>
        <taxon>Pseudomonadota</taxon>
        <taxon>Gammaproteobacteria</taxon>
        <taxon>Cellvibrionales</taxon>
        <taxon>Halieaceae</taxon>
        <taxon>Candidatus Litorirhabdus</taxon>
    </lineage>
</organism>
<dbReference type="InterPro" id="IPR016181">
    <property type="entry name" value="Acyl_CoA_acyltransferase"/>
</dbReference>
<dbReference type="Gene3D" id="3.30.70.3550">
    <property type="entry name" value="Leucyl/phenylalanyl-tRNA-protein transferase, N-terminal domain"/>
    <property type="match status" value="1"/>
</dbReference>
<evidence type="ECO:0000256" key="4">
    <source>
        <dbReference type="HAMAP-Rule" id="MF_00688"/>
    </source>
</evidence>
<protein>
    <recommendedName>
        <fullName evidence="4">Leucyl/phenylalanyl-tRNA--protein transferase</fullName>
        <ecNumber evidence="4">2.3.2.6</ecNumber>
    </recommendedName>
    <alternativeName>
        <fullName evidence="4">L/F-transferase</fullName>
    </alternativeName>
    <alternativeName>
        <fullName evidence="4">Leucyltransferase</fullName>
    </alternativeName>
    <alternativeName>
        <fullName evidence="4">Phenyalanyltransferase</fullName>
    </alternativeName>
</protein>
<comment type="subcellular location">
    <subcellularLocation>
        <location evidence="4">Cytoplasm</location>
    </subcellularLocation>
</comment>
<keyword evidence="3 4" id="KW-0012">Acyltransferase</keyword>
<dbReference type="EC" id="2.3.2.6" evidence="4"/>
<comment type="catalytic activity">
    <reaction evidence="4">
        <text>N-terminal L-lysyl-[protein] + L-leucyl-tRNA(Leu) = N-terminal L-leucyl-L-lysyl-[protein] + tRNA(Leu) + H(+)</text>
        <dbReference type="Rhea" id="RHEA:12340"/>
        <dbReference type="Rhea" id="RHEA-COMP:9613"/>
        <dbReference type="Rhea" id="RHEA-COMP:9622"/>
        <dbReference type="Rhea" id="RHEA-COMP:12670"/>
        <dbReference type="Rhea" id="RHEA-COMP:12671"/>
        <dbReference type="ChEBI" id="CHEBI:15378"/>
        <dbReference type="ChEBI" id="CHEBI:65249"/>
        <dbReference type="ChEBI" id="CHEBI:78442"/>
        <dbReference type="ChEBI" id="CHEBI:78494"/>
        <dbReference type="ChEBI" id="CHEBI:133043"/>
        <dbReference type="EC" id="2.3.2.6"/>
    </reaction>
</comment>
<dbReference type="RefSeq" id="WP_279245242.1">
    <property type="nucleotide sequence ID" value="NZ_SHNN01000002.1"/>
</dbReference>
<dbReference type="Gene3D" id="3.40.630.70">
    <property type="entry name" value="Leucyl/phenylalanyl-tRNA-protein transferase, C-terminal domain"/>
    <property type="match status" value="1"/>
</dbReference>
<reference evidence="5" key="1">
    <citation type="submission" date="2019-02" db="EMBL/GenBank/DDBJ databases">
        <authorList>
            <person name="Li S.-H."/>
        </authorList>
    </citation>
    <scope>NUCLEOTIDE SEQUENCE</scope>
    <source>
        <strain evidence="5">IMCC14734</strain>
    </source>
</reference>
<comment type="catalytic activity">
    <reaction evidence="4">
        <text>N-terminal L-arginyl-[protein] + L-leucyl-tRNA(Leu) = N-terminal L-leucyl-L-arginyl-[protein] + tRNA(Leu) + H(+)</text>
        <dbReference type="Rhea" id="RHEA:50416"/>
        <dbReference type="Rhea" id="RHEA-COMP:9613"/>
        <dbReference type="Rhea" id="RHEA-COMP:9622"/>
        <dbReference type="Rhea" id="RHEA-COMP:12672"/>
        <dbReference type="Rhea" id="RHEA-COMP:12673"/>
        <dbReference type="ChEBI" id="CHEBI:15378"/>
        <dbReference type="ChEBI" id="CHEBI:64719"/>
        <dbReference type="ChEBI" id="CHEBI:78442"/>
        <dbReference type="ChEBI" id="CHEBI:78494"/>
        <dbReference type="ChEBI" id="CHEBI:133044"/>
        <dbReference type="EC" id="2.3.2.6"/>
    </reaction>
</comment>
<gene>
    <name evidence="4" type="primary">aat</name>
    <name evidence="5" type="ORF">EYC98_10230</name>
</gene>
<dbReference type="GO" id="GO:0008914">
    <property type="term" value="F:leucyl-tRNA--protein transferase activity"/>
    <property type="evidence" value="ECO:0007669"/>
    <property type="project" value="UniProtKB-EC"/>
</dbReference>
<evidence type="ECO:0000256" key="1">
    <source>
        <dbReference type="ARBA" id="ARBA00022490"/>
    </source>
</evidence>
<dbReference type="HAMAP" id="MF_00688">
    <property type="entry name" value="Leu_Phe_trans"/>
    <property type="match status" value="1"/>
</dbReference>
<keyword evidence="6" id="KW-1185">Reference proteome</keyword>
<dbReference type="InterPro" id="IPR004616">
    <property type="entry name" value="Leu/Phe-tRNA_Trfase"/>
</dbReference>
<keyword evidence="1 4" id="KW-0963">Cytoplasm</keyword>
<comment type="similarity">
    <text evidence="4">Belongs to the L/F-transferase family.</text>
</comment>
<proteinExistence type="inferred from homology"/>
<dbReference type="EMBL" id="SHNN01000002">
    <property type="protein sequence ID" value="MCX2981239.1"/>
    <property type="molecule type" value="Genomic_DNA"/>
</dbReference>
<accession>A0ABT3TIL1</accession>
<dbReference type="PANTHER" id="PTHR30098:SF2">
    <property type="entry name" value="LEUCYL_PHENYLALANYL-TRNA--PROTEIN TRANSFERASE"/>
    <property type="match status" value="1"/>
</dbReference>
<dbReference type="SUPFAM" id="SSF55729">
    <property type="entry name" value="Acyl-CoA N-acyltransferases (Nat)"/>
    <property type="match status" value="1"/>
</dbReference>
<evidence type="ECO:0000256" key="3">
    <source>
        <dbReference type="ARBA" id="ARBA00023315"/>
    </source>
</evidence>